<protein>
    <recommendedName>
        <fullName evidence="13">C2H2-type domain-containing protein</fullName>
    </recommendedName>
</protein>
<evidence type="ECO:0000256" key="8">
    <source>
        <dbReference type="ARBA" id="ARBA00023015"/>
    </source>
</evidence>
<dbReference type="PhylomeDB" id="B3RRP5"/>
<proteinExistence type="inferred from homology"/>
<dbReference type="eggNOG" id="KOG1721">
    <property type="taxonomic scope" value="Eukaryota"/>
</dbReference>
<comment type="subcellular location">
    <subcellularLocation>
        <location evidence="1">Nucleus</location>
    </subcellularLocation>
</comment>
<dbReference type="GO" id="GO:0006357">
    <property type="term" value="P:regulation of transcription by RNA polymerase II"/>
    <property type="evidence" value="ECO:0000318"/>
    <property type="project" value="GO_Central"/>
</dbReference>
<keyword evidence="9" id="KW-0804">Transcription</keyword>
<evidence type="ECO:0000256" key="7">
    <source>
        <dbReference type="ARBA" id="ARBA00022853"/>
    </source>
</evidence>
<dbReference type="Pfam" id="PF26014">
    <property type="entry name" value="SH3_AEBP2_C"/>
    <property type="match status" value="1"/>
</dbReference>
<dbReference type="HOGENOM" id="CLU_809694_0_0_1"/>
<organism evidence="14 15">
    <name type="scientific">Trichoplax adhaerens</name>
    <name type="common">Trichoplax reptans</name>
    <dbReference type="NCBI Taxonomy" id="10228"/>
    <lineage>
        <taxon>Eukaryota</taxon>
        <taxon>Metazoa</taxon>
        <taxon>Placozoa</taxon>
        <taxon>Uniplacotomia</taxon>
        <taxon>Trichoplacea</taxon>
        <taxon>Trichoplacidae</taxon>
        <taxon>Trichoplax</taxon>
    </lineage>
</organism>
<dbReference type="OMA" id="DEWIHES"/>
<dbReference type="CTD" id="6751599"/>
<evidence type="ECO:0000313" key="14">
    <source>
        <dbReference type="EMBL" id="EDV26905.1"/>
    </source>
</evidence>
<dbReference type="PROSITE" id="PS00028">
    <property type="entry name" value="ZINC_FINGER_C2H2_1"/>
    <property type="match status" value="2"/>
</dbReference>
<dbReference type="Proteomes" id="UP000009022">
    <property type="component" value="Unassembled WGS sequence"/>
</dbReference>
<sequence length="343" mass="39086">MNSNEGVQDVTKLTLASMVTRSHSDSSTSNCKVYNIDHGIDRLVVNFCQNAPTETKSKLPGNSCSESDSSNKTSCRWFGCNNSFESTEELRDHLQKIHIDTHDVEAKYACLWQGCKVYNKPSVSRNWLVQHVCKHTGDRLIKCLIDGCNMTFATQNGLARHVPSHFSNKHQSGSKKSNTNDQALSQITNHQTTSMTKANHDLSYGLTSGHRNRLKRRRLHALGVPQSSPVQMSDDPFDDKVMQVLKQRIYHAAENVGLMLTNKITFRSQVIARRYLEGDSAVACGTRCQLLLRWWPTNMLEDEWIHESDLQKYETISISTRNLPLNGRLRFGDFYCKFRSRKE</sequence>
<evidence type="ECO:0000256" key="3">
    <source>
        <dbReference type="ARBA" id="ARBA00022723"/>
    </source>
</evidence>
<keyword evidence="5 12" id="KW-0863">Zinc-finger</keyword>
<dbReference type="SMART" id="SM00355">
    <property type="entry name" value="ZnF_C2H2"/>
    <property type="match status" value="3"/>
</dbReference>
<evidence type="ECO:0000256" key="6">
    <source>
        <dbReference type="ARBA" id="ARBA00022833"/>
    </source>
</evidence>
<dbReference type="AlphaFoldDB" id="B3RRP5"/>
<comment type="similarity">
    <text evidence="11">Belongs to the AEBP2/jing C2H2-type zinc-finger family.</text>
</comment>
<dbReference type="KEGG" id="tad:TRIADDRAFT_54316"/>
<dbReference type="InterPro" id="IPR036236">
    <property type="entry name" value="Znf_C2H2_sf"/>
</dbReference>
<evidence type="ECO:0000259" key="13">
    <source>
        <dbReference type="PROSITE" id="PS50157"/>
    </source>
</evidence>
<dbReference type="STRING" id="10228.B3RRP5"/>
<keyword evidence="3" id="KW-0479">Metal-binding</keyword>
<evidence type="ECO:0000256" key="1">
    <source>
        <dbReference type="ARBA" id="ARBA00004123"/>
    </source>
</evidence>
<feature type="domain" description="C2H2-type" evidence="13">
    <location>
        <begin position="141"/>
        <end position="170"/>
    </location>
</feature>
<dbReference type="PANTHER" id="PTHR46541:SF1">
    <property type="entry name" value="ZINC FINGER PROTEIN AEBP2"/>
    <property type="match status" value="1"/>
</dbReference>
<feature type="domain" description="C2H2-type" evidence="13">
    <location>
        <begin position="73"/>
        <end position="103"/>
    </location>
</feature>
<dbReference type="InterPro" id="IPR059034">
    <property type="entry name" value="SH3_AEBP2_C"/>
</dbReference>
<evidence type="ECO:0000256" key="5">
    <source>
        <dbReference type="ARBA" id="ARBA00022771"/>
    </source>
</evidence>
<keyword evidence="10" id="KW-0539">Nucleus</keyword>
<dbReference type="InterPro" id="IPR052130">
    <property type="entry name" value="AEBP2/jing_C2H2-ZnF"/>
</dbReference>
<evidence type="ECO:0000256" key="9">
    <source>
        <dbReference type="ARBA" id="ARBA00023163"/>
    </source>
</evidence>
<keyword evidence="4" id="KW-0677">Repeat</keyword>
<dbReference type="GO" id="GO:0006325">
    <property type="term" value="P:chromatin organization"/>
    <property type="evidence" value="ECO:0007669"/>
    <property type="project" value="UniProtKB-KW"/>
</dbReference>
<name>B3RRP5_TRIAD</name>
<dbReference type="PROSITE" id="PS50157">
    <property type="entry name" value="ZINC_FINGER_C2H2_2"/>
    <property type="match status" value="2"/>
</dbReference>
<evidence type="ECO:0000256" key="11">
    <source>
        <dbReference type="ARBA" id="ARBA00037930"/>
    </source>
</evidence>
<dbReference type="RefSeq" id="XP_002110901.1">
    <property type="nucleotide sequence ID" value="XM_002110865.1"/>
</dbReference>
<dbReference type="OrthoDB" id="9984614at2759"/>
<accession>B3RRP5</accession>
<dbReference type="InterPro" id="IPR013087">
    <property type="entry name" value="Znf_C2H2_type"/>
</dbReference>
<keyword evidence="2" id="KW-0678">Repressor</keyword>
<keyword evidence="7" id="KW-0156">Chromatin regulator</keyword>
<dbReference type="GeneID" id="6751599"/>
<dbReference type="SUPFAM" id="SSF57667">
    <property type="entry name" value="beta-beta-alpha zinc fingers"/>
    <property type="match status" value="2"/>
</dbReference>
<evidence type="ECO:0000256" key="12">
    <source>
        <dbReference type="PROSITE-ProRule" id="PRU00042"/>
    </source>
</evidence>
<dbReference type="GO" id="GO:0035098">
    <property type="term" value="C:ESC/E(Z) complex"/>
    <property type="evidence" value="ECO:0000318"/>
    <property type="project" value="GO_Central"/>
</dbReference>
<dbReference type="Gene3D" id="3.30.160.60">
    <property type="entry name" value="Classic Zinc Finger"/>
    <property type="match status" value="2"/>
</dbReference>
<dbReference type="PANTHER" id="PTHR46541">
    <property type="entry name" value="ZINC FINGER PROTEIN AEBP2"/>
    <property type="match status" value="1"/>
</dbReference>
<keyword evidence="6" id="KW-0862">Zinc</keyword>
<evidence type="ECO:0000256" key="2">
    <source>
        <dbReference type="ARBA" id="ARBA00022491"/>
    </source>
</evidence>
<dbReference type="GO" id="GO:0008270">
    <property type="term" value="F:zinc ion binding"/>
    <property type="evidence" value="ECO:0007669"/>
    <property type="project" value="UniProtKB-KW"/>
</dbReference>
<evidence type="ECO:0000313" key="15">
    <source>
        <dbReference type="Proteomes" id="UP000009022"/>
    </source>
</evidence>
<evidence type="ECO:0000256" key="4">
    <source>
        <dbReference type="ARBA" id="ARBA00022737"/>
    </source>
</evidence>
<keyword evidence="8" id="KW-0805">Transcription regulation</keyword>
<dbReference type="InParanoid" id="B3RRP5"/>
<dbReference type="EMBL" id="DS985243">
    <property type="protein sequence ID" value="EDV26905.1"/>
    <property type="molecule type" value="Genomic_DNA"/>
</dbReference>
<reference evidence="14 15" key="1">
    <citation type="journal article" date="2008" name="Nature">
        <title>The Trichoplax genome and the nature of placozoans.</title>
        <authorList>
            <person name="Srivastava M."/>
            <person name="Begovic E."/>
            <person name="Chapman J."/>
            <person name="Putnam N.H."/>
            <person name="Hellsten U."/>
            <person name="Kawashima T."/>
            <person name="Kuo A."/>
            <person name="Mitros T."/>
            <person name="Salamov A."/>
            <person name="Carpenter M.L."/>
            <person name="Signorovitch A.Y."/>
            <person name="Moreno M.A."/>
            <person name="Kamm K."/>
            <person name="Grimwood J."/>
            <person name="Schmutz J."/>
            <person name="Shapiro H."/>
            <person name="Grigoriev I.V."/>
            <person name="Buss L.W."/>
            <person name="Schierwater B."/>
            <person name="Dellaporta S.L."/>
            <person name="Rokhsar D.S."/>
        </authorList>
    </citation>
    <scope>NUCLEOTIDE SEQUENCE [LARGE SCALE GENOMIC DNA]</scope>
    <source>
        <strain evidence="14 15">Grell-BS-1999</strain>
    </source>
</reference>
<gene>
    <name evidence="14" type="ORF">TRIADDRAFT_54316</name>
</gene>
<keyword evidence="15" id="KW-1185">Reference proteome</keyword>
<evidence type="ECO:0000256" key="10">
    <source>
        <dbReference type="ARBA" id="ARBA00023242"/>
    </source>
</evidence>